<keyword evidence="4 7" id="KW-0812">Transmembrane</keyword>
<dbReference type="OrthoDB" id="9764596at2"/>
<feature type="transmembrane region" description="Helical" evidence="7">
    <location>
        <begin position="263"/>
        <end position="281"/>
    </location>
</feature>
<feature type="transmembrane region" description="Helical" evidence="7">
    <location>
        <begin position="169"/>
        <end position="187"/>
    </location>
</feature>
<dbReference type="InterPro" id="IPR036259">
    <property type="entry name" value="MFS_trans_sf"/>
</dbReference>
<dbReference type="RefSeq" id="WP_118336031.1">
    <property type="nucleotide sequence ID" value="NZ_AP025567.1"/>
</dbReference>
<name>A0A415DYB4_9FIRM</name>
<feature type="transmembrane region" description="Helical" evidence="7">
    <location>
        <begin position="293"/>
        <end position="312"/>
    </location>
</feature>
<feature type="transmembrane region" description="Helical" evidence="7">
    <location>
        <begin position="38"/>
        <end position="59"/>
    </location>
</feature>
<feature type="transmembrane region" description="Helical" evidence="7">
    <location>
        <begin position="143"/>
        <end position="163"/>
    </location>
</feature>
<dbReference type="Pfam" id="PF13347">
    <property type="entry name" value="MFS_2"/>
    <property type="match status" value="1"/>
</dbReference>
<dbReference type="SUPFAM" id="SSF103473">
    <property type="entry name" value="MFS general substrate transporter"/>
    <property type="match status" value="1"/>
</dbReference>
<evidence type="ECO:0000256" key="3">
    <source>
        <dbReference type="ARBA" id="ARBA00022475"/>
    </source>
</evidence>
<evidence type="ECO:0000313" key="9">
    <source>
        <dbReference type="Proteomes" id="UP000284841"/>
    </source>
</evidence>
<keyword evidence="3" id="KW-1003">Cell membrane</keyword>
<keyword evidence="9" id="KW-1185">Reference proteome</keyword>
<keyword evidence="2" id="KW-0813">Transport</keyword>
<reference evidence="8 9" key="1">
    <citation type="submission" date="2018-08" db="EMBL/GenBank/DDBJ databases">
        <title>A genome reference for cultivated species of the human gut microbiota.</title>
        <authorList>
            <person name="Zou Y."/>
            <person name="Xue W."/>
            <person name="Luo G."/>
        </authorList>
    </citation>
    <scope>NUCLEOTIDE SEQUENCE [LARGE SCALE GENOMIC DNA]</scope>
    <source>
        <strain evidence="8 9">AM07-24</strain>
    </source>
</reference>
<comment type="caution">
    <text evidence="8">The sequence shown here is derived from an EMBL/GenBank/DDBJ whole genome shotgun (WGS) entry which is preliminary data.</text>
</comment>
<feature type="transmembrane region" description="Helical" evidence="7">
    <location>
        <begin position="362"/>
        <end position="381"/>
    </location>
</feature>
<evidence type="ECO:0000256" key="1">
    <source>
        <dbReference type="ARBA" id="ARBA00004651"/>
    </source>
</evidence>
<dbReference type="PROSITE" id="PS00872">
    <property type="entry name" value="NA_GALACTOSIDE_SYMP"/>
    <property type="match status" value="1"/>
</dbReference>
<comment type="subcellular location">
    <subcellularLocation>
        <location evidence="1">Cell membrane</location>
        <topology evidence="1">Multi-pass membrane protein</topology>
    </subcellularLocation>
</comment>
<dbReference type="Gene3D" id="1.20.1250.20">
    <property type="entry name" value="MFS general substrate transporter like domains"/>
    <property type="match status" value="2"/>
</dbReference>
<evidence type="ECO:0000256" key="7">
    <source>
        <dbReference type="SAM" id="Phobius"/>
    </source>
</evidence>
<dbReference type="GO" id="GO:0005886">
    <property type="term" value="C:plasma membrane"/>
    <property type="evidence" value="ECO:0007669"/>
    <property type="project" value="UniProtKB-SubCell"/>
</dbReference>
<feature type="transmembrane region" description="Helical" evidence="7">
    <location>
        <begin position="6"/>
        <end position="26"/>
    </location>
</feature>
<evidence type="ECO:0000256" key="5">
    <source>
        <dbReference type="ARBA" id="ARBA00022989"/>
    </source>
</evidence>
<protein>
    <submittedName>
        <fullName evidence="8">MFS transporter</fullName>
    </submittedName>
</protein>
<dbReference type="InterPro" id="IPR039672">
    <property type="entry name" value="MFS_2"/>
</dbReference>
<dbReference type="PANTHER" id="PTHR11328:SF24">
    <property type="entry name" value="MAJOR FACILITATOR SUPERFAMILY (MFS) PROFILE DOMAIN-CONTAINING PROTEIN"/>
    <property type="match status" value="1"/>
</dbReference>
<evidence type="ECO:0000256" key="2">
    <source>
        <dbReference type="ARBA" id="ARBA00022448"/>
    </source>
</evidence>
<evidence type="ECO:0000256" key="4">
    <source>
        <dbReference type="ARBA" id="ARBA00022692"/>
    </source>
</evidence>
<organism evidence="8 9">
    <name type="scientific">Emergencia timonensis</name>
    <dbReference type="NCBI Taxonomy" id="1776384"/>
    <lineage>
        <taxon>Bacteria</taxon>
        <taxon>Bacillati</taxon>
        <taxon>Bacillota</taxon>
        <taxon>Clostridia</taxon>
        <taxon>Peptostreptococcales</taxon>
        <taxon>Anaerovoracaceae</taxon>
        <taxon>Emergencia</taxon>
    </lineage>
</organism>
<evidence type="ECO:0000256" key="6">
    <source>
        <dbReference type="ARBA" id="ARBA00023136"/>
    </source>
</evidence>
<proteinExistence type="predicted"/>
<accession>A0A415DYB4</accession>
<gene>
    <name evidence="8" type="ORF">DW099_13455</name>
</gene>
<dbReference type="GO" id="GO:0008643">
    <property type="term" value="P:carbohydrate transport"/>
    <property type="evidence" value="ECO:0007669"/>
    <property type="project" value="InterPro"/>
</dbReference>
<dbReference type="InterPro" id="IPR018043">
    <property type="entry name" value="Na/Gal_symport_CS"/>
</dbReference>
<keyword evidence="5 7" id="KW-1133">Transmembrane helix</keyword>
<feature type="transmembrane region" description="Helical" evidence="7">
    <location>
        <begin position="230"/>
        <end position="251"/>
    </location>
</feature>
<dbReference type="EMBL" id="QRMS01000004">
    <property type="protein sequence ID" value="RHJ85849.1"/>
    <property type="molecule type" value="Genomic_DNA"/>
</dbReference>
<feature type="transmembrane region" description="Helical" evidence="7">
    <location>
        <begin position="71"/>
        <end position="88"/>
    </location>
</feature>
<dbReference type="STRING" id="1776384.GCA_900086585_02067"/>
<dbReference type="GO" id="GO:0006814">
    <property type="term" value="P:sodium ion transport"/>
    <property type="evidence" value="ECO:0007669"/>
    <property type="project" value="InterPro"/>
</dbReference>
<keyword evidence="6 7" id="KW-0472">Membrane</keyword>
<evidence type="ECO:0000313" key="8">
    <source>
        <dbReference type="EMBL" id="RHJ85849.1"/>
    </source>
</evidence>
<dbReference type="AlphaFoldDB" id="A0A415DYB4"/>
<dbReference type="PANTHER" id="PTHR11328">
    <property type="entry name" value="MAJOR FACILITATOR SUPERFAMILY DOMAIN-CONTAINING PROTEIN"/>
    <property type="match status" value="1"/>
</dbReference>
<dbReference type="Proteomes" id="UP000284841">
    <property type="component" value="Unassembled WGS sequence"/>
</dbReference>
<feature type="transmembrane region" description="Helical" evidence="7">
    <location>
        <begin position="401"/>
        <end position="421"/>
    </location>
</feature>
<sequence length="458" mass="50969">MLGYGIGYIGQGSTYNFMAAYFVVFLTNCVGLDSAMAGSITSVALLVEVVAGMIVGNLSDNCTSSMGKRRPFVLAAALTMPLIMVLIMRTVDGSETMRFTYYLVLSIGFRLSFSTFEIPNNAFGAEIAAGYDERTWLRTMSRVFSIIGNTLGYVMPLWILELFPDRQRAGWQTIGVIIAGVAFCSWFSSFKLTKKRAVVGAKRERRSNVIRDIFVNYFELCKLRAMRLLIIYKAAFACAFALFNIGTIYYLKYSLALGNRYSSYMYVLSIIVFIVMTPIAGKMALSFGKANQQMITMAVSAVIGFAVFFFAPQSVIGAALYVIGFSIMQTSFWQLSSSIFYDVVEVDEYANCKRREGDIMSLISVLGTLITAVIVQFFGVLLDRSGFDPKLAVQPDDVVHFLNAAYILLPSICFVIGLVALKVFPINKRTFGSLLRALERRKAGKDYAEYLQDIEKMI</sequence>
<dbReference type="GO" id="GO:0015293">
    <property type="term" value="F:symporter activity"/>
    <property type="evidence" value="ECO:0007669"/>
    <property type="project" value="InterPro"/>
</dbReference>